<proteinExistence type="predicted"/>
<comment type="subcellular location">
    <subcellularLocation>
        <location evidence="1">Membrane</location>
        <topology evidence="1">Multi-pass membrane protein</topology>
    </subcellularLocation>
</comment>
<dbReference type="AlphaFoldDB" id="A0A318ZA81"/>
<dbReference type="InterPro" id="IPR050930">
    <property type="entry name" value="MFS_Vesicular_Transporter"/>
</dbReference>
<evidence type="ECO:0000256" key="4">
    <source>
        <dbReference type="ARBA" id="ARBA00022989"/>
    </source>
</evidence>
<dbReference type="RefSeq" id="XP_025427595.1">
    <property type="nucleotide sequence ID" value="XM_025575880.1"/>
</dbReference>
<keyword evidence="2" id="KW-0813">Transport</keyword>
<dbReference type="GeneID" id="37077108"/>
<dbReference type="PANTHER" id="PTHR23506">
    <property type="entry name" value="GH10249P"/>
    <property type="match status" value="1"/>
</dbReference>
<sequence>MIGLFALGGTTVVFWFASSVASLVIARALQGLSAAVVWTVGMALVVDTVGKDQVGAAMGYVSMALTVGTVFGPFIGGVMLSRLGYHSVFLLAIALIAVDIVLRLVMIEQKTAVKWLPSTAAAEEESRGLLGESTGYGALIEHDGSTSSLAPPGDMLLESSAEDGSEPDSCGKASSVPGIVRLICSGKLMVVLVATVVDAILYSSFDTVLPLYVMKTFDWGPMGIGLCFLPLFAPSFASPWIGDAVDRLGALQVAFFGFLLDCPTFLLFQFVTENTVQHQFLLVVFLLLAGAASTLQMVALMVEVGRVTERYEQDYPGIFGQQGGTARAYGLFNVAWSGGQVLGPLMAGLLVDQAGWATMVSTFGVMSGGIAVVIALSNRKVMEGVVGESKS</sequence>
<evidence type="ECO:0000256" key="6">
    <source>
        <dbReference type="SAM" id="Phobius"/>
    </source>
</evidence>
<dbReference type="EMBL" id="KZ821262">
    <property type="protein sequence ID" value="PYH41613.1"/>
    <property type="molecule type" value="Genomic_DNA"/>
</dbReference>
<dbReference type="OrthoDB" id="5086884at2759"/>
<evidence type="ECO:0000256" key="1">
    <source>
        <dbReference type="ARBA" id="ARBA00004141"/>
    </source>
</evidence>
<dbReference type="GO" id="GO:0022857">
    <property type="term" value="F:transmembrane transporter activity"/>
    <property type="evidence" value="ECO:0007669"/>
    <property type="project" value="InterPro"/>
</dbReference>
<evidence type="ECO:0000256" key="3">
    <source>
        <dbReference type="ARBA" id="ARBA00022692"/>
    </source>
</evidence>
<feature type="transmembrane region" description="Helical" evidence="6">
    <location>
        <begin position="31"/>
        <end position="50"/>
    </location>
</feature>
<evidence type="ECO:0000256" key="5">
    <source>
        <dbReference type="ARBA" id="ARBA00023136"/>
    </source>
</evidence>
<feature type="domain" description="Major facilitator superfamily (MFS) profile" evidence="7">
    <location>
        <begin position="1"/>
        <end position="385"/>
    </location>
</feature>
<evidence type="ECO:0000256" key="2">
    <source>
        <dbReference type="ARBA" id="ARBA00022448"/>
    </source>
</evidence>
<evidence type="ECO:0000313" key="9">
    <source>
        <dbReference type="Proteomes" id="UP000248349"/>
    </source>
</evidence>
<gene>
    <name evidence="8" type="ORF">BP01DRAFT_360261</name>
</gene>
<dbReference type="InterPro" id="IPR011701">
    <property type="entry name" value="MFS"/>
</dbReference>
<feature type="transmembrane region" description="Helical" evidence="6">
    <location>
        <begin position="356"/>
        <end position="376"/>
    </location>
</feature>
<feature type="transmembrane region" description="Helical" evidence="6">
    <location>
        <begin position="182"/>
        <end position="202"/>
    </location>
</feature>
<keyword evidence="9" id="KW-1185">Reference proteome</keyword>
<dbReference type="Pfam" id="PF07690">
    <property type="entry name" value="MFS_1"/>
    <property type="match status" value="1"/>
</dbReference>
<dbReference type="InterPro" id="IPR036259">
    <property type="entry name" value="MFS_trans_sf"/>
</dbReference>
<dbReference type="SUPFAM" id="SSF103473">
    <property type="entry name" value="MFS general substrate transporter"/>
    <property type="match status" value="1"/>
</dbReference>
<keyword evidence="4 6" id="KW-1133">Transmembrane helix</keyword>
<feature type="transmembrane region" description="Helical" evidence="6">
    <location>
        <begin position="57"/>
        <end position="79"/>
    </location>
</feature>
<dbReference type="GO" id="GO:0016020">
    <property type="term" value="C:membrane"/>
    <property type="evidence" value="ECO:0007669"/>
    <property type="project" value="UniProtKB-SubCell"/>
</dbReference>
<accession>A0A318ZA81</accession>
<feature type="transmembrane region" description="Helical" evidence="6">
    <location>
        <begin position="248"/>
        <end position="268"/>
    </location>
</feature>
<evidence type="ECO:0000313" key="8">
    <source>
        <dbReference type="EMBL" id="PYH41613.1"/>
    </source>
</evidence>
<dbReference type="PROSITE" id="PS50850">
    <property type="entry name" value="MFS"/>
    <property type="match status" value="1"/>
</dbReference>
<evidence type="ECO:0000259" key="7">
    <source>
        <dbReference type="PROSITE" id="PS50850"/>
    </source>
</evidence>
<feature type="transmembrane region" description="Helical" evidence="6">
    <location>
        <begin position="328"/>
        <end position="350"/>
    </location>
</feature>
<dbReference type="InterPro" id="IPR020846">
    <property type="entry name" value="MFS_dom"/>
</dbReference>
<feature type="transmembrane region" description="Helical" evidence="6">
    <location>
        <begin position="222"/>
        <end position="241"/>
    </location>
</feature>
<dbReference type="STRING" id="1450539.A0A318ZA81"/>
<organism evidence="8 9">
    <name type="scientific">Aspergillus saccharolyticus JOP 1030-1</name>
    <dbReference type="NCBI Taxonomy" id="1450539"/>
    <lineage>
        <taxon>Eukaryota</taxon>
        <taxon>Fungi</taxon>
        <taxon>Dikarya</taxon>
        <taxon>Ascomycota</taxon>
        <taxon>Pezizomycotina</taxon>
        <taxon>Eurotiomycetes</taxon>
        <taxon>Eurotiomycetidae</taxon>
        <taxon>Eurotiales</taxon>
        <taxon>Aspergillaceae</taxon>
        <taxon>Aspergillus</taxon>
        <taxon>Aspergillus subgen. Circumdati</taxon>
    </lineage>
</organism>
<feature type="transmembrane region" description="Helical" evidence="6">
    <location>
        <begin position="85"/>
        <end position="105"/>
    </location>
</feature>
<protein>
    <submittedName>
        <fullName evidence="8">MFS general substrate transporter</fullName>
    </submittedName>
</protein>
<dbReference type="Gene3D" id="1.20.1720.10">
    <property type="entry name" value="Multidrug resistance protein D"/>
    <property type="match status" value="1"/>
</dbReference>
<dbReference type="Proteomes" id="UP000248349">
    <property type="component" value="Unassembled WGS sequence"/>
</dbReference>
<keyword evidence="5 6" id="KW-0472">Membrane</keyword>
<reference evidence="8 9" key="1">
    <citation type="submission" date="2016-12" db="EMBL/GenBank/DDBJ databases">
        <title>The genomes of Aspergillus section Nigri reveals drivers in fungal speciation.</title>
        <authorList>
            <consortium name="DOE Joint Genome Institute"/>
            <person name="Vesth T.C."/>
            <person name="Nybo J."/>
            <person name="Theobald S."/>
            <person name="Brandl J."/>
            <person name="Frisvad J.C."/>
            <person name="Nielsen K.F."/>
            <person name="Lyhne E.K."/>
            <person name="Kogle M.E."/>
            <person name="Kuo A."/>
            <person name="Riley R."/>
            <person name="Clum A."/>
            <person name="Nolan M."/>
            <person name="Lipzen A."/>
            <person name="Salamov A."/>
            <person name="Henrissat B."/>
            <person name="Wiebenga A."/>
            <person name="De Vries R.P."/>
            <person name="Grigoriev I.V."/>
            <person name="Mortensen U.H."/>
            <person name="Andersen M.R."/>
            <person name="Baker S.E."/>
        </authorList>
    </citation>
    <scope>NUCLEOTIDE SEQUENCE [LARGE SCALE GENOMIC DNA]</scope>
    <source>
        <strain evidence="8 9">JOP 1030-1</strain>
    </source>
</reference>
<dbReference type="CDD" id="cd17325">
    <property type="entry name" value="MFS_MdtG_SLC18_like"/>
    <property type="match status" value="1"/>
</dbReference>
<dbReference type="PANTHER" id="PTHR23506:SF23">
    <property type="entry name" value="GH10249P"/>
    <property type="match status" value="1"/>
</dbReference>
<feature type="transmembrane region" description="Helical" evidence="6">
    <location>
        <begin position="280"/>
        <end position="302"/>
    </location>
</feature>
<name>A0A318ZA81_9EURO</name>
<dbReference type="Gene3D" id="1.20.1250.20">
    <property type="entry name" value="MFS general substrate transporter like domains"/>
    <property type="match status" value="1"/>
</dbReference>
<keyword evidence="3 6" id="KW-0812">Transmembrane</keyword>